<evidence type="ECO:0000313" key="2">
    <source>
        <dbReference type="EMBL" id="MPC51275.1"/>
    </source>
</evidence>
<comment type="caution">
    <text evidence="2">The sequence shown here is derived from an EMBL/GenBank/DDBJ whole genome shotgun (WGS) entry which is preliminary data.</text>
</comment>
<evidence type="ECO:0000256" key="1">
    <source>
        <dbReference type="SAM" id="SignalP"/>
    </source>
</evidence>
<sequence>MHTLFCGTGVGLFFSGFSLCAPWEQDKKGRQGRVCFLVPLRQLLSPGLPLEGGPFGPGVLAVEDPMAGVDLAREAVCSPVPVSACLQRHWREWMEVGVIQRAHEDVSEEDMCLFRVKAHEVRGVATSAMFKKIRSTGDLRDSTVRSSNYR</sequence>
<feature type="signal peptide" evidence="1">
    <location>
        <begin position="1"/>
        <end position="20"/>
    </location>
</feature>
<proteinExistence type="predicted"/>
<name>A0A5B7G148_PORTR</name>
<organism evidence="2 3">
    <name type="scientific">Portunus trituberculatus</name>
    <name type="common">Swimming crab</name>
    <name type="synonym">Neptunus trituberculatus</name>
    <dbReference type="NCBI Taxonomy" id="210409"/>
    <lineage>
        <taxon>Eukaryota</taxon>
        <taxon>Metazoa</taxon>
        <taxon>Ecdysozoa</taxon>
        <taxon>Arthropoda</taxon>
        <taxon>Crustacea</taxon>
        <taxon>Multicrustacea</taxon>
        <taxon>Malacostraca</taxon>
        <taxon>Eumalacostraca</taxon>
        <taxon>Eucarida</taxon>
        <taxon>Decapoda</taxon>
        <taxon>Pleocyemata</taxon>
        <taxon>Brachyura</taxon>
        <taxon>Eubrachyura</taxon>
        <taxon>Portunoidea</taxon>
        <taxon>Portunidae</taxon>
        <taxon>Portuninae</taxon>
        <taxon>Portunus</taxon>
    </lineage>
</organism>
<dbReference type="Proteomes" id="UP000324222">
    <property type="component" value="Unassembled WGS sequence"/>
</dbReference>
<reference evidence="2 3" key="1">
    <citation type="submission" date="2019-05" db="EMBL/GenBank/DDBJ databases">
        <title>Another draft genome of Portunus trituberculatus and its Hox gene families provides insights of decapod evolution.</title>
        <authorList>
            <person name="Jeong J.-H."/>
            <person name="Song I."/>
            <person name="Kim S."/>
            <person name="Choi T."/>
            <person name="Kim D."/>
            <person name="Ryu S."/>
            <person name="Kim W."/>
        </authorList>
    </citation>
    <scope>NUCLEOTIDE SEQUENCE [LARGE SCALE GENOMIC DNA]</scope>
    <source>
        <tissue evidence="2">Muscle</tissue>
    </source>
</reference>
<feature type="chain" id="PRO_5023110061" evidence="1">
    <location>
        <begin position="21"/>
        <end position="150"/>
    </location>
</feature>
<gene>
    <name evidence="2" type="ORF">E2C01_045121</name>
</gene>
<keyword evidence="1" id="KW-0732">Signal</keyword>
<dbReference type="EMBL" id="VSRR010010072">
    <property type="protein sequence ID" value="MPC51275.1"/>
    <property type="molecule type" value="Genomic_DNA"/>
</dbReference>
<accession>A0A5B7G148</accession>
<dbReference type="AlphaFoldDB" id="A0A5B7G148"/>
<evidence type="ECO:0000313" key="3">
    <source>
        <dbReference type="Proteomes" id="UP000324222"/>
    </source>
</evidence>
<protein>
    <submittedName>
        <fullName evidence="2">Uncharacterized protein</fullName>
    </submittedName>
</protein>
<keyword evidence="3" id="KW-1185">Reference proteome</keyword>